<keyword evidence="1" id="KW-0560">Oxidoreductase</keyword>
<dbReference type="KEGG" id="whr:OG579_06135"/>
<gene>
    <name evidence="3" type="ORF">OG579_06135</name>
</gene>
<name>A0AAU4K5Y5_9NOCA</name>
<organism evidence="3 4">
    <name type="scientific">Williamsia herbipolensis</name>
    <dbReference type="NCBI Taxonomy" id="1603258"/>
    <lineage>
        <taxon>Bacteria</taxon>
        <taxon>Bacillati</taxon>
        <taxon>Actinomycetota</taxon>
        <taxon>Actinomycetes</taxon>
        <taxon>Mycobacteriales</taxon>
        <taxon>Nocardiaceae</taxon>
        <taxon>Williamsia</taxon>
    </lineage>
</organism>
<reference evidence="3 4" key="1">
    <citation type="submission" date="2022-10" db="EMBL/GenBank/DDBJ databases">
        <title>The complete genomes of actinobacterial strains from the NBC collection.</title>
        <authorList>
            <person name="Joergensen T.S."/>
            <person name="Alvarez Arevalo M."/>
            <person name="Sterndorff E.B."/>
            <person name="Faurdal D."/>
            <person name="Vuksanovic O."/>
            <person name="Mourched A.-S."/>
            <person name="Charusanti P."/>
            <person name="Shaw S."/>
            <person name="Blin K."/>
            <person name="Weber T."/>
        </authorList>
    </citation>
    <scope>NUCLEOTIDE SEQUENCE [LARGE SCALE GENOMIC DNA]</scope>
    <source>
        <strain evidence="3 4">NBC_00319</strain>
    </source>
</reference>
<dbReference type="GO" id="GO:0016705">
    <property type="term" value="F:oxidoreductase activity, acting on paired donors, with incorporation or reduction of molecular oxygen"/>
    <property type="evidence" value="ECO:0007669"/>
    <property type="project" value="InterPro"/>
</dbReference>
<dbReference type="Pfam" id="PF00296">
    <property type="entry name" value="Bac_luciferase"/>
    <property type="match status" value="1"/>
</dbReference>
<dbReference type="Gene3D" id="3.20.20.30">
    <property type="entry name" value="Luciferase-like domain"/>
    <property type="match status" value="1"/>
</dbReference>
<dbReference type="Proteomes" id="UP001432128">
    <property type="component" value="Chromosome"/>
</dbReference>
<dbReference type="AlphaFoldDB" id="A0AAU4K5Y5"/>
<feature type="domain" description="Luciferase-like" evidence="2">
    <location>
        <begin position="7"/>
        <end position="226"/>
    </location>
</feature>
<evidence type="ECO:0000313" key="4">
    <source>
        <dbReference type="Proteomes" id="UP001432128"/>
    </source>
</evidence>
<sequence length="287" mass="31448">MRHGIAILPEHPWREARPLWVEAEELGFDHAWTYDHVVWGGLPESRWFGAIPTLTAAATATSRIGLGVFVASPNYRHPAPFARDLQALADISDDRLLLGLGAGGDPDSTLLGGPAPSPRDRVDRLQEFTDLLDRVLSTDHVTTNGRWFSTTDMRLRDEPIRPRKPFLLAGNGPRSIDYAARTGDGWITTGPKADDIEAWFAGVATSVGHLEASLERAGRDRASFPSYLSIDTSPAVSLSSTELYIEMVGRAGELGFSDVICHWPRDTAPYDGSLEVLHDIADRVIGR</sequence>
<accession>A0AAU4K5Y5</accession>
<dbReference type="PANTHER" id="PTHR43244:SF1">
    <property type="entry name" value="5,10-METHYLENETETRAHYDROMETHANOPTERIN REDUCTASE"/>
    <property type="match status" value="1"/>
</dbReference>
<dbReference type="InterPro" id="IPR011251">
    <property type="entry name" value="Luciferase-like_dom"/>
</dbReference>
<dbReference type="InterPro" id="IPR050564">
    <property type="entry name" value="F420-G6PD/mer"/>
</dbReference>
<dbReference type="PANTHER" id="PTHR43244">
    <property type="match status" value="1"/>
</dbReference>
<protein>
    <submittedName>
        <fullName evidence="3">LLM class flavin-dependent oxidoreductase</fullName>
    </submittedName>
</protein>
<keyword evidence="4" id="KW-1185">Reference proteome</keyword>
<evidence type="ECO:0000259" key="2">
    <source>
        <dbReference type="Pfam" id="PF00296"/>
    </source>
</evidence>
<dbReference type="SUPFAM" id="SSF51679">
    <property type="entry name" value="Bacterial luciferase-like"/>
    <property type="match status" value="1"/>
</dbReference>
<dbReference type="InterPro" id="IPR036661">
    <property type="entry name" value="Luciferase-like_sf"/>
</dbReference>
<evidence type="ECO:0000313" key="3">
    <source>
        <dbReference type="EMBL" id="WUM21367.1"/>
    </source>
</evidence>
<evidence type="ECO:0000256" key="1">
    <source>
        <dbReference type="ARBA" id="ARBA00023002"/>
    </source>
</evidence>
<dbReference type="RefSeq" id="WP_328858455.1">
    <property type="nucleotide sequence ID" value="NZ_CP108021.1"/>
</dbReference>
<proteinExistence type="predicted"/>
<dbReference type="EMBL" id="CP108021">
    <property type="protein sequence ID" value="WUM21367.1"/>
    <property type="molecule type" value="Genomic_DNA"/>
</dbReference>